<dbReference type="Gene3D" id="3.90.226.10">
    <property type="entry name" value="2-enoyl-CoA Hydratase, Chain A, domain 1"/>
    <property type="match status" value="1"/>
</dbReference>
<keyword evidence="3" id="KW-0276">Fatty acid metabolism</keyword>
<comment type="similarity">
    <text evidence="2">In the central section; belongs to the 3-hydroxyacyl-CoA dehydrogenase family.</text>
</comment>
<dbReference type="SUPFAM" id="SSF48179">
    <property type="entry name" value="6-phosphogluconate dehydrogenase C-terminal domain-like"/>
    <property type="match status" value="2"/>
</dbReference>
<dbReference type="EMBL" id="CP060010">
    <property type="protein sequence ID" value="QTN36926.1"/>
    <property type="molecule type" value="Genomic_DNA"/>
</dbReference>
<dbReference type="GO" id="GO:0004300">
    <property type="term" value="F:enoyl-CoA hydratase activity"/>
    <property type="evidence" value="ECO:0007669"/>
    <property type="project" value="TreeGrafter"/>
</dbReference>
<dbReference type="GO" id="GO:0016509">
    <property type="term" value="F:long-chain (3S)-3-hydroxyacyl-CoA dehydrogenase (NAD+) activity"/>
    <property type="evidence" value="ECO:0007669"/>
    <property type="project" value="TreeGrafter"/>
</dbReference>
<evidence type="ECO:0000256" key="8">
    <source>
        <dbReference type="ARBA" id="ARBA00023239"/>
    </source>
</evidence>
<dbReference type="InterPro" id="IPR001753">
    <property type="entry name" value="Enoyl-CoA_hydra/iso"/>
</dbReference>
<dbReference type="RefSeq" id="WP_209357622.1">
    <property type="nucleotide sequence ID" value="NZ_CP060010.1"/>
</dbReference>
<accession>A0A975I9I2</accession>
<evidence type="ECO:0000259" key="12">
    <source>
        <dbReference type="Pfam" id="PF02737"/>
    </source>
</evidence>
<dbReference type="Pfam" id="PF00725">
    <property type="entry name" value="3HCDH"/>
    <property type="match status" value="1"/>
</dbReference>
<dbReference type="KEGG" id="cact:HZ995_05290"/>
<evidence type="ECO:0000256" key="10">
    <source>
        <dbReference type="ARBA" id="ARBA00049556"/>
    </source>
</evidence>
<proteinExistence type="inferred from homology"/>
<feature type="domain" description="3-hydroxyacyl-CoA dehydrogenase C-terminal" evidence="11">
    <location>
        <begin position="496"/>
        <end position="599"/>
    </location>
</feature>
<dbReference type="InterPro" id="IPR006108">
    <property type="entry name" value="3HC_DH_C"/>
</dbReference>
<dbReference type="PANTHER" id="PTHR43612">
    <property type="entry name" value="TRIFUNCTIONAL ENZYME SUBUNIT ALPHA"/>
    <property type="match status" value="1"/>
</dbReference>
<dbReference type="InterPro" id="IPR029045">
    <property type="entry name" value="ClpP/crotonase-like_dom_sf"/>
</dbReference>
<evidence type="ECO:0000256" key="9">
    <source>
        <dbReference type="ARBA" id="ARBA00023268"/>
    </source>
</evidence>
<gene>
    <name evidence="13" type="ORF">HZ995_05290</name>
</gene>
<dbReference type="GO" id="GO:0070403">
    <property type="term" value="F:NAD+ binding"/>
    <property type="evidence" value="ECO:0007669"/>
    <property type="project" value="InterPro"/>
</dbReference>
<dbReference type="GO" id="GO:0006635">
    <property type="term" value="P:fatty acid beta-oxidation"/>
    <property type="evidence" value="ECO:0007669"/>
    <property type="project" value="TreeGrafter"/>
</dbReference>
<dbReference type="InterPro" id="IPR006176">
    <property type="entry name" value="3-OHacyl-CoA_DH_NAD-bd"/>
</dbReference>
<dbReference type="Pfam" id="PF02737">
    <property type="entry name" value="3HCDH_N"/>
    <property type="match status" value="1"/>
</dbReference>
<evidence type="ECO:0000256" key="4">
    <source>
        <dbReference type="ARBA" id="ARBA00022963"/>
    </source>
</evidence>
<reference evidence="13" key="1">
    <citation type="submission" date="2020-07" db="EMBL/GenBank/DDBJ databases">
        <title>Genome sequences of bacteria associated with the marine, planktonic diatom Thalassiosira profunda strain ECT2AJA-044.</title>
        <authorList>
            <person name="Gargas C.B."/>
            <person name="Roberts W.R."/>
            <person name="Alverson A.J."/>
        </authorList>
    </citation>
    <scope>NUCLEOTIDE SEQUENCE</scope>
    <source>
        <strain evidence="13">ECT2AJA-044</strain>
    </source>
</reference>
<dbReference type="Gene3D" id="1.10.1040.50">
    <property type="match status" value="1"/>
</dbReference>
<dbReference type="InterPro" id="IPR050136">
    <property type="entry name" value="FA_oxidation_alpha_subunit"/>
</dbReference>
<evidence type="ECO:0000256" key="3">
    <source>
        <dbReference type="ARBA" id="ARBA00022832"/>
    </source>
</evidence>
<evidence type="ECO:0000256" key="1">
    <source>
        <dbReference type="ARBA" id="ARBA00005005"/>
    </source>
</evidence>
<dbReference type="AlphaFoldDB" id="A0A975I9I2"/>
<dbReference type="PANTHER" id="PTHR43612:SF3">
    <property type="entry name" value="TRIFUNCTIONAL ENZYME SUBUNIT ALPHA, MITOCHONDRIAL"/>
    <property type="match status" value="1"/>
</dbReference>
<keyword evidence="4" id="KW-0442">Lipid degradation</keyword>
<sequence length="715" mass="77751">MSEYTYEKDADGIVTVTFDAQDKSANTMTFAWLDAMEEMIERLKAEEGLAGVVLASAKKTFFAGGDLDFMLNSNQTAQEMYDYVERNKAPFRAMEKLPVPFVAAINGAALGGGYEICLACDHRIVVADPKAVVGLPEVTLGVLPGAGGVCRMVAMLGLEAALPLLAEGKQLRPDAALKAGMVDAIVEAQDQLIPVAKDWIKANPKAGTKPWDKKGFKYPGGDATAPNVRMAAAMAPTMLYGKTRGLMPAPEKIVDIAVNSMRMGFDSALRAESRGLVALLRSPEAKAAIKTFFFGMQAVKSGKIRPEGAPTKFKNAAVLGAGMMGAGIAWAQAYKGLETVLKDVSVENAEKGKAYSNTLADKRIKRKRMTQERKDGLLDLITPTDKDADYKGADIIVEAVFEDINLKEKVIKESFEMLADDGIYGSNTSSLPISVLAEFCPDPSRFIGLHFFSPVDKMKIVEIICGKKTSQETLRKAYDYVAQIGYMPIVVNDSRGFFTSRVFATYLDEGLALMQDGVSPVAIERAGWKAGMPVGPLAVHDEVSMELTRKAWETHKELDERLGENSAFGKDNAATRHIGHAMVDLGRRGRKDSAGFYDYHADGTKTLWPELSQFVVEDRDVSIEDAVDRLIYRQVIETLRCLDEGVLNTETEANIGSIFAIGFPPHTGGALQFIHGKTKDVFLARAAELAEKYGARFVVPEGAIAKMFDAEQKAA</sequence>
<dbReference type="CDD" id="cd06558">
    <property type="entry name" value="crotonase-like"/>
    <property type="match status" value="1"/>
</dbReference>
<keyword evidence="7" id="KW-0443">Lipid metabolism</keyword>
<keyword evidence="8" id="KW-0456">Lyase</keyword>
<keyword evidence="5" id="KW-0560">Oxidoreductase</keyword>
<dbReference type="Pfam" id="PF00378">
    <property type="entry name" value="ECH_1"/>
    <property type="match status" value="1"/>
</dbReference>
<protein>
    <submittedName>
        <fullName evidence="13">Enoyl-CoA hydratase/isomerase family protein</fullName>
    </submittedName>
</protein>
<evidence type="ECO:0000256" key="7">
    <source>
        <dbReference type="ARBA" id="ARBA00023098"/>
    </source>
</evidence>
<name>A0A975I9I2_9RHOB</name>
<evidence type="ECO:0000256" key="2">
    <source>
        <dbReference type="ARBA" id="ARBA00007005"/>
    </source>
</evidence>
<dbReference type="SUPFAM" id="SSF52096">
    <property type="entry name" value="ClpP/crotonase"/>
    <property type="match status" value="1"/>
</dbReference>
<evidence type="ECO:0000256" key="5">
    <source>
        <dbReference type="ARBA" id="ARBA00023002"/>
    </source>
</evidence>
<dbReference type="InterPro" id="IPR008927">
    <property type="entry name" value="6-PGluconate_DH-like_C_sf"/>
</dbReference>
<evidence type="ECO:0000256" key="6">
    <source>
        <dbReference type="ARBA" id="ARBA00023027"/>
    </source>
</evidence>
<dbReference type="FunFam" id="3.40.50.720:FF:000009">
    <property type="entry name" value="Fatty oxidation complex, alpha subunit"/>
    <property type="match status" value="1"/>
</dbReference>
<comment type="catalytic activity">
    <reaction evidence="10">
        <text>a (3S)-3-hydroxyacyl-CoA + NAD(+) = a 3-oxoacyl-CoA + NADH + H(+)</text>
        <dbReference type="Rhea" id="RHEA:22432"/>
        <dbReference type="ChEBI" id="CHEBI:15378"/>
        <dbReference type="ChEBI" id="CHEBI:57318"/>
        <dbReference type="ChEBI" id="CHEBI:57540"/>
        <dbReference type="ChEBI" id="CHEBI:57945"/>
        <dbReference type="ChEBI" id="CHEBI:90726"/>
        <dbReference type="EC" id="1.1.1.35"/>
    </reaction>
</comment>
<dbReference type="InterPro" id="IPR036291">
    <property type="entry name" value="NAD(P)-bd_dom_sf"/>
</dbReference>
<keyword evidence="9" id="KW-0511">Multifunctional enzyme</keyword>
<evidence type="ECO:0000313" key="13">
    <source>
        <dbReference type="EMBL" id="QTN36926.1"/>
    </source>
</evidence>
<dbReference type="Gene3D" id="3.40.50.720">
    <property type="entry name" value="NAD(P)-binding Rossmann-like Domain"/>
    <property type="match status" value="1"/>
</dbReference>
<comment type="pathway">
    <text evidence="1">Lipid metabolism; fatty acid beta-oxidation.</text>
</comment>
<dbReference type="Proteomes" id="UP000665026">
    <property type="component" value="Chromosome"/>
</dbReference>
<dbReference type="SUPFAM" id="SSF51735">
    <property type="entry name" value="NAD(P)-binding Rossmann-fold domains"/>
    <property type="match status" value="1"/>
</dbReference>
<organism evidence="13 14">
    <name type="scientific">Cognatishimia activa</name>
    <dbReference type="NCBI Taxonomy" id="1715691"/>
    <lineage>
        <taxon>Bacteria</taxon>
        <taxon>Pseudomonadati</taxon>
        <taxon>Pseudomonadota</taxon>
        <taxon>Alphaproteobacteria</taxon>
        <taxon>Rhodobacterales</taxon>
        <taxon>Paracoccaceae</taxon>
        <taxon>Cognatishimia</taxon>
    </lineage>
</organism>
<evidence type="ECO:0000313" key="14">
    <source>
        <dbReference type="Proteomes" id="UP000665026"/>
    </source>
</evidence>
<evidence type="ECO:0000259" key="11">
    <source>
        <dbReference type="Pfam" id="PF00725"/>
    </source>
</evidence>
<keyword evidence="6" id="KW-0520">NAD</keyword>
<feature type="domain" description="3-hydroxyacyl-CoA dehydrogenase NAD binding" evidence="12">
    <location>
        <begin position="316"/>
        <end position="493"/>
    </location>
</feature>